<feature type="transmembrane region" description="Helical" evidence="1">
    <location>
        <begin position="105"/>
        <end position="126"/>
    </location>
</feature>
<sequence>MDESLLIPLSRLSSLQSSAFGGYAPMSEDSVESKKLENFMPHLQHRTNETAQRPHFGTASQQRGLLTISSLFLLAVTVACMNHVAFSQLDGTETGSHTTQFWVTVLKNIFPTTVAILLLIGLKICLSQIALYRIRLGSSPLALVNLITSPPTVLNTVSILFKSSMRASILWFTLLAAITQAVTLTSIFIPGTLAVAPTPPHTQPLRVPTIDFSVVDSELSSEVVETGGPTTFQWDFINSSQRWQQLILRTALSNIAPTWDPPAGCGSTCTYTFSYLAPALNCAELSKKDIWPSGTNGSDSLLSFPEYNLSVFEGPMLNYFFYNSSFSTLTPLEIAFALLRGDFPNPAQWTPRGVHCTYQNATYKATTTFSNNTQSSSTGVKEWHGPISADLGIAVGNSTTNMSLAFLNIIQSVNDALEGNAYFNGGYRLATAQGTQAFYTPLFNFTSRSIQNLTSLGGPWTAFYFSLSSTLGGNLSAGLQSLLGNVTLAFVGEEMASTHADVYVTPNSTQYQYLAWRLGLIFPIFFGGSLVVVDYGLFCLRASGITAIFDLEHILEMTAASTGLHQSAVHPQFGSALVKGVFVCEPDGRLKRVALDVDRSTDY</sequence>
<feature type="transmembrane region" description="Helical" evidence="1">
    <location>
        <begin position="65"/>
        <end position="85"/>
    </location>
</feature>
<dbReference type="HOGENOM" id="CLU_436171_0_0_1"/>
<organism evidence="2 3">
    <name type="scientific">Collybiopsis luxurians FD-317 M1</name>
    <dbReference type="NCBI Taxonomy" id="944289"/>
    <lineage>
        <taxon>Eukaryota</taxon>
        <taxon>Fungi</taxon>
        <taxon>Dikarya</taxon>
        <taxon>Basidiomycota</taxon>
        <taxon>Agaricomycotina</taxon>
        <taxon>Agaricomycetes</taxon>
        <taxon>Agaricomycetidae</taxon>
        <taxon>Agaricales</taxon>
        <taxon>Marasmiineae</taxon>
        <taxon>Omphalotaceae</taxon>
        <taxon>Collybiopsis</taxon>
        <taxon>Collybiopsis luxurians</taxon>
    </lineage>
</organism>
<accession>A0A0D0ALS8</accession>
<name>A0A0D0ALS8_9AGAR</name>
<proteinExistence type="predicted"/>
<evidence type="ECO:0000313" key="2">
    <source>
        <dbReference type="EMBL" id="KIK51190.1"/>
    </source>
</evidence>
<keyword evidence="1" id="KW-1133">Transmembrane helix</keyword>
<reference evidence="2 3" key="1">
    <citation type="submission" date="2014-04" db="EMBL/GenBank/DDBJ databases">
        <title>Evolutionary Origins and Diversification of the Mycorrhizal Mutualists.</title>
        <authorList>
            <consortium name="DOE Joint Genome Institute"/>
            <consortium name="Mycorrhizal Genomics Consortium"/>
            <person name="Kohler A."/>
            <person name="Kuo A."/>
            <person name="Nagy L.G."/>
            <person name="Floudas D."/>
            <person name="Copeland A."/>
            <person name="Barry K.W."/>
            <person name="Cichocki N."/>
            <person name="Veneault-Fourrey C."/>
            <person name="LaButti K."/>
            <person name="Lindquist E.A."/>
            <person name="Lipzen A."/>
            <person name="Lundell T."/>
            <person name="Morin E."/>
            <person name="Murat C."/>
            <person name="Riley R."/>
            <person name="Ohm R."/>
            <person name="Sun H."/>
            <person name="Tunlid A."/>
            <person name="Henrissat B."/>
            <person name="Grigoriev I.V."/>
            <person name="Hibbett D.S."/>
            <person name="Martin F."/>
        </authorList>
    </citation>
    <scope>NUCLEOTIDE SEQUENCE [LARGE SCALE GENOMIC DNA]</scope>
    <source>
        <strain evidence="2 3">FD-317 M1</strain>
    </source>
</reference>
<evidence type="ECO:0000313" key="3">
    <source>
        <dbReference type="Proteomes" id="UP000053593"/>
    </source>
</evidence>
<evidence type="ECO:0000256" key="1">
    <source>
        <dbReference type="SAM" id="Phobius"/>
    </source>
</evidence>
<feature type="transmembrane region" description="Helical" evidence="1">
    <location>
        <begin position="514"/>
        <end position="533"/>
    </location>
</feature>
<dbReference type="AlphaFoldDB" id="A0A0D0ALS8"/>
<protein>
    <submittedName>
        <fullName evidence="2">Uncharacterized protein</fullName>
    </submittedName>
</protein>
<gene>
    <name evidence="2" type="ORF">GYMLUDRAFT_64959</name>
</gene>
<feature type="transmembrane region" description="Helical" evidence="1">
    <location>
        <begin position="169"/>
        <end position="189"/>
    </location>
</feature>
<dbReference type="OrthoDB" id="3158487at2759"/>
<keyword evidence="1" id="KW-0472">Membrane</keyword>
<dbReference type="EMBL" id="KN834870">
    <property type="protein sequence ID" value="KIK51190.1"/>
    <property type="molecule type" value="Genomic_DNA"/>
</dbReference>
<keyword evidence="1" id="KW-0812">Transmembrane</keyword>
<keyword evidence="3" id="KW-1185">Reference proteome</keyword>
<dbReference type="Proteomes" id="UP000053593">
    <property type="component" value="Unassembled WGS sequence"/>
</dbReference>